<dbReference type="InterPro" id="IPR032675">
    <property type="entry name" value="LRR_dom_sf"/>
</dbReference>
<sequence length="630" mass="70909">MDEADQILPHPKEEEDEFEVARRQRHARREAITKTWGYNLYKEIVEFPSDVLSFLRSNILPPYSVIKSAQAFREEPASQVQRIDARLLAIEQETEALKIEKDALWKESKAYRTKLRGCDTVLSPLRRIPFDIIHEIASHTLPYHPNPCIKQSPLNISQTSSVWRAAAQSLPQLWSTIYVRVDLEGSWLKPSSQIAEFMIHAKKRPISLMLFFDGTRKGSLSSRAMRQLVHFLKDIGPNMHQVERLGIGAHDLGYIWGHLDLAGSSWNLASLKYLHTINQDVLSGDGGSTIDPATIFQDAPALTHLSAHGGFFSATDDGDLPVHSSSLTELRLGESLSVRGWADLLDHCPRLETGKFRIHTWDNSEPRALVRTHEAIQDLSLQIVYKKTTATEILSQFRMPAFRVLRLSSEEDSGLSIPPPLIFPSYANIRYLQIGVTWDQDPSYTRGIICETINLEELVLTSCPLSFSAVFDAMTIKSSNSIPDTTVPTSTDSNILPSLSIVRVQVHSAWTRDQAKVVNETTICVDAFARMLNSRRRSQVPFGWQALQNAIFQPHYLEGSSSSKTVTEDLLEKTAPAQSEGLMLCCLHPWSDELWELESDLPVHPFHMWLAPETFVRSNASSTPPSPLES</sequence>
<evidence type="ECO:0000313" key="1">
    <source>
        <dbReference type="EMBL" id="KAF9535051.1"/>
    </source>
</evidence>
<dbReference type="AlphaFoldDB" id="A0A9P6JW08"/>
<accession>A0A9P6JW08</accession>
<reference evidence="1" key="1">
    <citation type="submission" date="2020-11" db="EMBL/GenBank/DDBJ databases">
        <authorList>
            <consortium name="DOE Joint Genome Institute"/>
            <person name="Ahrendt S."/>
            <person name="Riley R."/>
            <person name="Andreopoulos W."/>
            <person name="Labutti K."/>
            <person name="Pangilinan J."/>
            <person name="Ruiz-Duenas F.J."/>
            <person name="Barrasa J.M."/>
            <person name="Sanchez-Garcia M."/>
            <person name="Camarero S."/>
            <person name="Miyauchi S."/>
            <person name="Serrano A."/>
            <person name="Linde D."/>
            <person name="Babiker R."/>
            <person name="Drula E."/>
            <person name="Ayuso-Fernandez I."/>
            <person name="Pacheco R."/>
            <person name="Padilla G."/>
            <person name="Ferreira P."/>
            <person name="Barriuso J."/>
            <person name="Kellner H."/>
            <person name="Castanera R."/>
            <person name="Alfaro M."/>
            <person name="Ramirez L."/>
            <person name="Pisabarro A.G."/>
            <person name="Kuo A."/>
            <person name="Tritt A."/>
            <person name="Lipzen A."/>
            <person name="He G."/>
            <person name="Yan M."/>
            <person name="Ng V."/>
            <person name="Cullen D."/>
            <person name="Martin F."/>
            <person name="Rosso M.-N."/>
            <person name="Henrissat B."/>
            <person name="Hibbett D."/>
            <person name="Martinez A.T."/>
            <person name="Grigoriev I.V."/>
        </authorList>
    </citation>
    <scope>NUCLEOTIDE SEQUENCE</scope>
    <source>
        <strain evidence="1">CBS 506.95</strain>
    </source>
</reference>
<keyword evidence="2" id="KW-1185">Reference proteome</keyword>
<dbReference type="Proteomes" id="UP000807306">
    <property type="component" value="Unassembled WGS sequence"/>
</dbReference>
<dbReference type="SUPFAM" id="SSF52047">
    <property type="entry name" value="RNI-like"/>
    <property type="match status" value="1"/>
</dbReference>
<comment type="caution">
    <text evidence="1">The sequence shown here is derived from an EMBL/GenBank/DDBJ whole genome shotgun (WGS) entry which is preliminary data.</text>
</comment>
<dbReference type="OrthoDB" id="2925107at2759"/>
<dbReference type="EMBL" id="MU157825">
    <property type="protein sequence ID" value="KAF9535051.1"/>
    <property type="molecule type" value="Genomic_DNA"/>
</dbReference>
<proteinExistence type="predicted"/>
<gene>
    <name evidence="1" type="ORF">CPB83DRAFT_843391</name>
</gene>
<organism evidence="1 2">
    <name type="scientific">Crepidotus variabilis</name>
    <dbReference type="NCBI Taxonomy" id="179855"/>
    <lineage>
        <taxon>Eukaryota</taxon>
        <taxon>Fungi</taxon>
        <taxon>Dikarya</taxon>
        <taxon>Basidiomycota</taxon>
        <taxon>Agaricomycotina</taxon>
        <taxon>Agaricomycetes</taxon>
        <taxon>Agaricomycetidae</taxon>
        <taxon>Agaricales</taxon>
        <taxon>Agaricineae</taxon>
        <taxon>Crepidotaceae</taxon>
        <taxon>Crepidotus</taxon>
    </lineage>
</organism>
<protein>
    <recommendedName>
        <fullName evidence="3">F-box domain-containing protein</fullName>
    </recommendedName>
</protein>
<dbReference type="Gene3D" id="3.80.10.10">
    <property type="entry name" value="Ribonuclease Inhibitor"/>
    <property type="match status" value="1"/>
</dbReference>
<evidence type="ECO:0008006" key="3">
    <source>
        <dbReference type="Google" id="ProtNLM"/>
    </source>
</evidence>
<name>A0A9P6JW08_9AGAR</name>
<evidence type="ECO:0000313" key="2">
    <source>
        <dbReference type="Proteomes" id="UP000807306"/>
    </source>
</evidence>